<keyword evidence="2" id="KW-1133">Transmembrane helix</keyword>
<feature type="region of interest" description="Disordered" evidence="1">
    <location>
        <begin position="1"/>
        <end position="23"/>
    </location>
</feature>
<dbReference type="EMBL" id="CAFAAB010000065">
    <property type="protein sequence ID" value="CAB4783405.1"/>
    <property type="molecule type" value="Genomic_DNA"/>
</dbReference>
<organism evidence="3">
    <name type="scientific">freshwater metagenome</name>
    <dbReference type="NCBI Taxonomy" id="449393"/>
    <lineage>
        <taxon>unclassified sequences</taxon>
        <taxon>metagenomes</taxon>
        <taxon>ecological metagenomes</taxon>
    </lineage>
</organism>
<name>A0A6J6WJI0_9ZZZZ</name>
<feature type="transmembrane region" description="Helical" evidence="2">
    <location>
        <begin position="37"/>
        <end position="60"/>
    </location>
</feature>
<protein>
    <submittedName>
        <fullName evidence="3">Unannotated protein</fullName>
    </submittedName>
</protein>
<sequence length="417" mass="45244">MREEGTTTSRRSRLRTQPPRMEAAPRHPRYVYVRRRIVFGLALMTLTYGLYLGVTLAVALTNQSYGVSFSARGAEWGREHGMGWAVTWVEQRYYSINKPKTGGTPEANQFGSGSTAVDIPRTGHLPAPTTVLTPAKTPQPGEGVWHPVGRKTASGIPAIYEAFIRPDAVRTSYVVGLAWMDPTLLEAQLYSGSFIPGGGPYKHSAPILPKTTGNLVAAFNAGFRMEDANGGYYTDHKTVIPLRKGAAAVVIFKDGTMTVGQWGRDIKMSSSVREVRQNLDLIVDDSRPVAGLDAANTKRWGATLGGKFDVWRSGMGVTENGALVYAGGPALTISALADVLIRAGAVRAMELDINTDWVQYSIFTAPLGTTINGGHGKSLVPSMVGPPSRYFTTWWNRDFFTVSLRPSETTVTTTTKP</sequence>
<proteinExistence type="predicted"/>
<evidence type="ECO:0000256" key="2">
    <source>
        <dbReference type="SAM" id="Phobius"/>
    </source>
</evidence>
<evidence type="ECO:0000313" key="3">
    <source>
        <dbReference type="EMBL" id="CAB4783405.1"/>
    </source>
</evidence>
<accession>A0A6J6WJI0</accession>
<keyword evidence="2" id="KW-0812">Transmembrane</keyword>
<evidence type="ECO:0000256" key="1">
    <source>
        <dbReference type="SAM" id="MobiDB-lite"/>
    </source>
</evidence>
<keyword evidence="2" id="KW-0472">Membrane</keyword>
<reference evidence="3" key="1">
    <citation type="submission" date="2020-05" db="EMBL/GenBank/DDBJ databases">
        <authorList>
            <person name="Chiriac C."/>
            <person name="Salcher M."/>
            <person name="Ghai R."/>
            <person name="Kavagutti S V."/>
        </authorList>
    </citation>
    <scope>NUCLEOTIDE SEQUENCE</scope>
</reference>
<gene>
    <name evidence="3" type="ORF">UFOPK2958_00688</name>
</gene>
<dbReference type="AlphaFoldDB" id="A0A6J6WJI0"/>